<comment type="caution">
    <text evidence="5">The sequence shown here is derived from an EMBL/GenBank/DDBJ whole genome shotgun (WGS) entry which is preliminary data.</text>
</comment>
<comment type="similarity">
    <text evidence="1">Belongs to the Glu/Leu/Phe/Val dehydrogenases family.</text>
</comment>
<dbReference type="PROSITE" id="PS00074">
    <property type="entry name" value="GLFV_DEHYDROGENASE"/>
    <property type="match status" value="1"/>
</dbReference>
<keyword evidence="2" id="KW-0560">Oxidoreductase</keyword>
<gene>
    <name evidence="5" type="ORF">PZ740_05890</name>
</gene>
<dbReference type="Gene3D" id="3.40.50.10860">
    <property type="entry name" value="Leucine Dehydrogenase, chain A, domain 1"/>
    <property type="match status" value="1"/>
</dbReference>
<dbReference type="GO" id="GO:0006520">
    <property type="term" value="P:amino acid metabolic process"/>
    <property type="evidence" value="ECO:0007669"/>
    <property type="project" value="InterPro"/>
</dbReference>
<dbReference type="InterPro" id="IPR016211">
    <property type="entry name" value="Glu/Phe/Leu/Val/Trp_DH_bac/arc"/>
</dbReference>
<dbReference type="InterPro" id="IPR033524">
    <property type="entry name" value="Glu/Leu/Phe/Val_DH_AS"/>
</dbReference>
<dbReference type="EMBL" id="JARGEQ010000051">
    <property type="protein sequence ID" value="MDF1585914.1"/>
    <property type="molecule type" value="Genomic_DNA"/>
</dbReference>
<proteinExistence type="inferred from homology"/>
<dbReference type="InterPro" id="IPR046346">
    <property type="entry name" value="Aminoacid_DH-like_N_sf"/>
</dbReference>
<evidence type="ECO:0000313" key="5">
    <source>
        <dbReference type="EMBL" id="MDF1585914.1"/>
    </source>
</evidence>
<protein>
    <submittedName>
        <fullName evidence="5">Glu/Leu/Phe/Val dehydrogenase dimerization domain-containing protein</fullName>
    </submittedName>
</protein>
<dbReference type="Proteomes" id="UP001301140">
    <property type="component" value="Unassembled WGS sequence"/>
</dbReference>
<accession>A0AAP3XPU9</accession>
<dbReference type="GO" id="GO:0016639">
    <property type="term" value="F:oxidoreductase activity, acting on the CH-NH2 group of donors, NAD or NADP as acceptor"/>
    <property type="evidence" value="ECO:0007669"/>
    <property type="project" value="InterPro"/>
</dbReference>
<dbReference type="SUPFAM" id="SSF53223">
    <property type="entry name" value="Aminoacid dehydrogenase-like, N-terminal domain"/>
    <property type="match status" value="1"/>
</dbReference>
<dbReference type="Pfam" id="PF02812">
    <property type="entry name" value="ELFV_dehydrog_N"/>
    <property type="match status" value="1"/>
</dbReference>
<keyword evidence="3" id="KW-0520">NAD</keyword>
<keyword evidence="6" id="KW-1185">Reference proteome</keyword>
<reference evidence="5 6" key="1">
    <citation type="submission" date="2023-03" db="EMBL/GenBank/DDBJ databases">
        <title>YIM 152171 draft genome.</title>
        <authorList>
            <person name="Yang Z."/>
        </authorList>
    </citation>
    <scope>NUCLEOTIDE SEQUENCE [LARGE SCALE GENOMIC DNA]</scope>
    <source>
        <strain evidence="5 6">YIM 152171</strain>
    </source>
</reference>
<evidence type="ECO:0000313" key="6">
    <source>
        <dbReference type="Proteomes" id="UP001301140"/>
    </source>
</evidence>
<dbReference type="RefSeq" id="WP_327788334.1">
    <property type="nucleotide sequence ID" value="NZ_JARGEQ010000051.1"/>
</dbReference>
<dbReference type="AlphaFoldDB" id="A0AAP3XPU9"/>
<name>A0AAP3XPU9_9PROT</name>
<dbReference type="InterPro" id="IPR006097">
    <property type="entry name" value="Glu/Leu/Phe/Val/Trp_DH_dimer"/>
</dbReference>
<organism evidence="5 6">
    <name type="scientific">Marinimicrococcus flavescens</name>
    <dbReference type="NCBI Taxonomy" id="3031815"/>
    <lineage>
        <taxon>Bacteria</taxon>
        <taxon>Pseudomonadati</taxon>
        <taxon>Pseudomonadota</taxon>
        <taxon>Alphaproteobacteria</taxon>
        <taxon>Geminicoccales</taxon>
        <taxon>Geminicoccaceae</taxon>
        <taxon>Marinimicrococcus</taxon>
    </lineage>
</organism>
<dbReference type="PANTHER" id="PTHR42722:SF1">
    <property type="entry name" value="VALINE DEHYDROGENASE"/>
    <property type="match status" value="1"/>
</dbReference>
<sequence>MPGDPVALADEWGPKAVLHLHRPSVGLRAILVIDNVALGPAIGGVRMAPDVTLVECFRLARAMSLKNAAAGLPHGGGKAVIAGDPRRPVEEREQLVRAFARSIEGLVDYIPGPDMGTDETAMARDAALRLAKDRLRRARAFGRWR</sequence>
<dbReference type="PANTHER" id="PTHR42722">
    <property type="entry name" value="LEUCINE DEHYDROGENASE"/>
    <property type="match status" value="1"/>
</dbReference>
<feature type="domain" description="Glutamate/phenylalanine/leucine/valine/L-tryptophan dehydrogenase dimerisation" evidence="4">
    <location>
        <begin position="27"/>
        <end position="123"/>
    </location>
</feature>
<evidence type="ECO:0000256" key="2">
    <source>
        <dbReference type="ARBA" id="ARBA00023002"/>
    </source>
</evidence>
<evidence type="ECO:0000259" key="4">
    <source>
        <dbReference type="Pfam" id="PF02812"/>
    </source>
</evidence>
<evidence type="ECO:0000256" key="3">
    <source>
        <dbReference type="ARBA" id="ARBA00023027"/>
    </source>
</evidence>
<evidence type="ECO:0000256" key="1">
    <source>
        <dbReference type="ARBA" id="ARBA00006382"/>
    </source>
</evidence>